<evidence type="ECO:0000313" key="2">
    <source>
        <dbReference type="Proteomes" id="UP000184063"/>
    </source>
</evidence>
<evidence type="ECO:0000313" key="1">
    <source>
        <dbReference type="EMBL" id="OJZ88643.1"/>
    </source>
</evidence>
<dbReference type="EMBL" id="KV878239">
    <property type="protein sequence ID" value="OJZ88643.1"/>
    <property type="molecule type" value="Genomic_DNA"/>
</dbReference>
<dbReference type="AlphaFoldDB" id="A0A1M3TPG3"/>
<protein>
    <submittedName>
        <fullName evidence="1">Uncharacterized protein</fullName>
    </submittedName>
</protein>
<accession>A0A1M3TPG3</accession>
<dbReference type="OrthoDB" id="4436899at2759"/>
<sequence length="299" mass="34701">MPSSTTRNRVILEGLFKTILEWRKNVPKDGHVNIRSLKDVEHVVQFDFEDLDNAESNLAMVPPVLFKPMDLADLEKHNPVDPKLAREFLDIDQDDSNRDFPIGPMNHVRQISTLIEDRTTREARSQQDLRFVRAPESTFWLEVILAYNYSNNGWWTTKCLIEPCPDSGKVYPHLAFHLLDNKEAWEDAILYSELCAIVEAMNGRANQRLVDSESAREELDECDGRGKEAHPYLFDNEEHFPVLMVSCVLPQHARLFMACMSQRKLVIRQSKLYSFEWKDEAPVDLFARVYLSKPLVPRI</sequence>
<name>A0A1M3TPG3_ASPLC</name>
<dbReference type="Proteomes" id="UP000184063">
    <property type="component" value="Unassembled WGS sequence"/>
</dbReference>
<reference evidence="2" key="1">
    <citation type="journal article" date="2017" name="Genome Biol.">
        <title>Comparative genomics reveals high biological diversity and specific adaptations in the industrially and medically important fungal genus Aspergillus.</title>
        <authorList>
            <person name="de Vries R.P."/>
            <person name="Riley R."/>
            <person name="Wiebenga A."/>
            <person name="Aguilar-Osorio G."/>
            <person name="Amillis S."/>
            <person name="Uchima C.A."/>
            <person name="Anderluh G."/>
            <person name="Asadollahi M."/>
            <person name="Askin M."/>
            <person name="Barry K."/>
            <person name="Battaglia E."/>
            <person name="Bayram O."/>
            <person name="Benocci T."/>
            <person name="Braus-Stromeyer S.A."/>
            <person name="Caldana C."/>
            <person name="Canovas D."/>
            <person name="Cerqueira G.C."/>
            <person name="Chen F."/>
            <person name="Chen W."/>
            <person name="Choi C."/>
            <person name="Clum A."/>
            <person name="Dos Santos R.A."/>
            <person name="Damasio A.R."/>
            <person name="Diallinas G."/>
            <person name="Emri T."/>
            <person name="Fekete E."/>
            <person name="Flipphi M."/>
            <person name="Freyberg S."/>
            <person name="Gallo A."/>
            <person name="Gournas C."/>
            <person name="Habgood R."/>
            <person name="Hainaut M."/>
            <person name="Harispe M.L."/>
            <person name="Henrissat B."/>
            <person name="Hilden K.S."/>
            <person name="Hope R."/>
            <person name="Hossain A."/>
            <person name="Karabika E."/>
            <person name="Karaffa L."/>
            <person name="Karanyi Z."/>
            <person name="Krasevec N."/>
            <person name="Kuo A."/>
            <person name="Kusch H."/>
            <person name="LaButti K."/>
            <person name="Lagendijk E.L."/>
            <person name="Lapidus A."/>
            <person name="Levasseur A."/>
            <person name="Lindquist E."/>
            <person name="Lipzen A."/>
            <person name="Logrieco A.F."/>
            <person name="MacCabe A."/>
            <person name="Maekelae M.R."/>
            <person name="Malavazi I."/>
            <person name="Melin P."/>
            <person name="Meyer V."/>
            <person name="Mielnichuk N."/>
            <person name="Miskei M."/>
            <person name="Molnar A.P."/>
            <person name="Mule G."/>
            <person name="Ngan C.Y."/>
            <person name="Orejas M."/>
            <person name="Orosz E."/>
            <person name="Ouedraogo J.P."/>
            <person name="Overkamp K.M."/>
            <person name="Park H.-S."/>
            <person name="Perrone G."/>
            <person name="Piumi F."/>
            <person name="Punt P.J."/>
            <person name="Ram A.F."/>
            <person name="Ramon A."/>
            <person name="Rauscher S."/>
            <person name="Record E."/>
            <person name="Riano-Pachon D.M."/>
            <person name="Robert V."/>
            <person name="Roehrig J."/>
            <person name="Ruller R."/>
            <person name="Salamov A."/>
            <person name="Salih N.S."/>
            <person name="Samson R.A."/>
            <person name="Sandor E."/>
            <person name="Sanguinetti M."/>
            <person name="Schuetze T."/>
            <person name="Sepcic K."/>
            <person name="Shelest E."/>
            <person name="Sherlock G."/>
            <person name="Sophianopoulou V."/>
            <person name="Squina F.M."/>
            <person name="Sun H."/>
            <person name="Susca A."/>
            <person name="Todd R.B."/>
            <person name="Tsang A."/>
            <person name="Unkles S.E."/>
            <person name="van de Wiele N."/>
            <person name="van Rossen-Uffink D."/>
            <person name="Oliveira J.V."/>
            <person name="Vesth T.C."/>
            <person name="Visser J."/>
            <person name="Yu J.-H."/>
            <person name="Zhou M."/>
            <person name="Andersen M.R."/>
            <person name="Archer D.B."/>
            <person name="Baker S.E."/>
            <person name="Benoit I."/>
            <person name="Brakhage A.A."/>
            <person name="Braus G.H."/>
            <person name="Fischer R."/>
            <person name="Frisvad J.C."/>
            <person name="Goldman G.H."/>
            <person name="Houbraken J."/>
            <person name="Oakley B."/>
            <person name="Pocsi I."/>
            <person name="Scazzocchio C."/>
            <person name="Seiboth B."/>
            <person name="vanKuyk P.A."/>
            <person name="Wortman J."/>
            <person name="Dyer P.S."/>
            <person name="Grigoriev I.V."/>
        </authorList>
    </citation>
    <scope>NUCLEOTIDE SEQUENCE [LARGE SCALE GENOMIC DNA]</scope>
    <source>
        <strain evidence="2">CBS 106.47</strain>
    </source>
</reference>
<organism evidence="1 2">
    <name type="scientific">Aspergillus luchuensis (strain CBS 106.47)</name>
    <dbReference type="NCBI Taxonomy" id="1137211"/>
    <lineage>
        <taxon>Eukaryota</taxon>
        <taxon>Fungi</taxon>
        <taxon>Dikarya</taxon>
        <taxon>Ascomycota</taxon>
        <taxon>Pezizomycotina</taxon>
        <taxon>Eurotiomycetes</taxon>
        <taxon>Eurotiomycetidae</taxon>
        <taxon>Eurotiales</taxon>
        <taxon>Aspergillaceae</taxon>
        <taxon>Aspergillus</taxon>
        <taxon>Aspergillus subgen. Circumdati</taxon>
    </lineage>
</organism>
<dbReference type="VEuPathDB" id="FungiDB:ASPFODRAFT_31618"/>
<gene>
    <name evidence="1" type="ORF">ASPFODRAFT_31618</name>
</gene>
<proteinExistence type="predicted"/>